<dbReference type="Proteomes" id="UP000184076">
    <property type="component" value="Unassembled WGS sequence"/>
</dbReference>
<gene>
    <name evidence="1" type="ORF">SAMN02745206_02880</name>
</gene>
<dbReference type="AlphaFoldDB" id="A0A1M5FFE1"/>
<dbReference type="Gene3D" id="1.25.40.10">
    <property type="entry name" value="Tetratricopeptide repeat domain"/>
    <property type="match status" value="1"/>
</dbReference>
<dbReference type="OrthoDB" id="5515118at2"/>
<name>A0A1M5FFE1_9BACT</name>
<evidence type="ECO:0008006" key="3">
    <source>
        <dbReference type="Google" id="ProtNLM"/>
    </source>
</evidence>
<evidence type="ECO:0000313" key="2">
    <source>
        <dbReference type="Proteomes" id="UP000184076"/>
    </source>
</evidence>
<dbReference type="InterPro" id="IPR011990">
    <property type="entry name" value="TPR-like_helical_dom_sf"/>
</dbReference>
<accession>A0A1M5FFE1</accession>
<dbReference type="SUPFAM" id="SSF48452">
    <property type="entry name" value="TPR-like"/>
    <property type="match status" value="1"/>
</dbReference>
<evidence type="ECO:0000313" key="1">
    <source>
        <dbReference type="EMBL" id="SHF90297.1"/>
    </source>
</evidence>
<keyword evidence="2" id="KW-1185">Reference proteome</keyword>
<reference evidence="2" key="1">
    <citation type="submission" date="2016-11" db="EMBL/GenBank/DDBJ databases">
        <authorList>
            <person name="Varghese N."/>
            <person name="Submissions S."/>
        </authorList>
    </citation>
    <scope>NUCLEOTIDE SEQUENCE [LARGE SCALE GENOMIC DNA]</scope>
    <source>
        <strain evidence="2">DSM 9756</strain>
    </source>
</reference>
<sequence length="181" mass="20830">MMDHETQDRAREQILLWAREAHEACARRRFIAAFRYFRRALEHARDHGLHFLQAQLCRDAAYVYLHHGATQEARRLLDEGLSLDVEDVALRFGLLSNLATVELLEKNYHEGLNAVERALAVFLHAYPALEGAPFALVSSYTALYKLRRTLRQVVSLLDSGINPERIRIFYRPAPPPWTPAP</sequence>
<proteinExistence type="predicted"/>
<dbReference type="RefSeq" id="WP_073040664.1">
    <property type="nucleotide sequence ID" value="NZ_FQVB01000031.1"/>
</dbReference>
<dbReference type="EMBL" id="FQVB01000031">
    <property type="protein sequence ID" value="SHF90297.1"/>
    <property type="molecule type" value="Genomic_DNA"/>
</dbReference>
<organism evidence="1 2">
    <name type="scientific">Desulfacinum infernum DSM 9756</name>
    <dbReference type="NCBI Taxonomy" id="1121391"/>
    <lineage>
        <taxon>Bacteria</taxon>
        <taxon>Pseudomonadati</taxon>
        <taxon>Thermodesulfobacteriota</taxon>
        <taxon>Syntrophobacteria</taxon>
        <taxon>Syntrophobacterales</taxon>
        <taxon>Syntrophobacteraceae</taxon>
        <taxon>Desulfacinum</taxon>
    </lineage>
</organism>
<protein>
    <recommendedName>
        <fullName evidence="3">Tetratricopeptide repeat-containing protein</fullName>
    </recommendedName>
</protein>